<dbReference type="STRING" id="670483.S7S199"/>
<dbReference type="Proteomes" id="UP000030669">
    <property type="component" value="Unassembled WGS sequence"/>
</dbReference>
<evidence type="ECO:0000256" key="5">
    <source>
        <dbReference type="SAM" id="MobiDB-lite"/>
    </source>
</evidence>
<protein>
    <submittedName>
        <fullName evidence="6">Uncharacterized protein</fullName>
    </submittedName>
</protein>
<dbReference type="OrthoDB" id="3357224at2759"/>
<dbReference type="OMA" id="WGFAYDK"/>
<evidence type="ECO:0000256" key="2">
    <source>
        <dbReference type="ARBA" id="ARBA00022490"/>
    </source>
</evidence>
<name>S7S199_GLOTA</name>
<proteinExistence type="predicted"/>
<keyword evidence="3 4" id="KW-0175">Coiled coil</keyword>
<feature type="region of interest" description="Disordered" evidence="5">
    <location>
        <begin position="120"/>
        <end position="142"/>
    </location>
</feature>
<feature type="coiled-coil region" evidence="4">
    <location>
        <begin position="1502"/>
        <end position="1627"/>
    </location>
</feature>
<feature type="compositionally biased region" description="Low complexity" evidence="5">
    <location>
        <begin position="296"/>
        <end position="309"/>
    </location>
</feature>
<feature type="region of interest" description="Disordered" evidence="5">
    <location>
        <begin position="431"/>
        <end position="454"/>
    </location>
</feature>
<keyword evidence="7" id="KW-1185">Reference proteome</keyword>
<evidence type="ECO:0000256" key="3">
    <source>
        <dbReference type="ARBA" id="ARBA00023054"/>
    </source>
</evidence>
<feature type="region of interest" description="Disordered" evidence="5">
    <location>
        <begin position="1801"/>
        <end position="1820"/>
    </location>
</feature>
<dbReference type="KEGG" id="gtr:GLOTRDRAFT_102845"/>
<dbReference type="GeneID" id="19298525"/>
<feature type="compositionally biased region" description="Basic and acidic residues" evidence="5">
    <location>
        <begin position="556"/>
        <end position="581"/>
    </location>
</feature>
<evidence type="ECO:0000313" key="7">
    <source>
        <dbReference type="Proteomes" id="UP000030669"/>
    </source>
</evidence>
<dbReference type="InterPro" id="IPR045329">
    <property type="entry name" value="LZTS"/>
</dbReference>
<comment type="subcellular location">
    <subcellularLocation>
        <location evidence="1">Cytoplasm</location>
    </subcellularLocation>
</comment>
<accession>S7S199</accession>
<dbReference type="PANTHER" id="PTHR19354">
    <property type="entry name" value="ZIPPER PUTATIVE TUMOR SUPPRESSOR 2 HOMOLOG-LIKE PROTEIN-RELATED"/>
    <property type="match status" value="1"/>
</dbReference>
<evidence type="ECO:0000313" key="6">
    <source>
        <dbReference type="EMBL" id="EPQ61210.1"/>
    </source>
</evidence>
<dbReference type="eggNOG" id="ENOG502SDVW">
    <property type="taxonomic scope" value="Eukaryota"/>
</dbReference>
<sequence>MAATRQHPPRLHIPPSINNVQPSVGFEGAPMFSPALPSGLPQFPMNPHAALQTPLHPSFFAHHPMQGRPPHMGHVSRPSLAQLSLAGMPMPSGVPMTPIGQNQFPPPMMLNGAPFNPQLTTRNRRAPSISVGGPPKAPLGGPGRNHSPMPVPLVAAASTGPAAAPAQKQKKVVVNLPGETVKDGEGAEGTTRKSWARTPMHPSYLPPEPEVAPPETISVELYPPDPWRYELPDSVDVFLPGKKAIEEKLERLGVERGSGSNVPHIHAPHARAASISSPADPALLFFKLNKLQQSQNASSSNSLTTSPQPGSSLPTSPNPQIPPRFQNRHGHSMSLAQPSSAQASSVFYNPASGFNPFGPAATLGSDSISPRPLSAQCAGEIRNDMIAPQARVPVTVSSLGPPPTLSRPETRPDFIRGFGLDIPEESEEELEADRAATEDGTNADESIVTDNEGDTMIDAVNDDFDHATEQDVQTAGPSSRVHSRHVSRLSAALSLRSVGGHLDQPADDVPRSPREHPLVDEQDREAVQEWTGSEDLRTGGEKSDDESLGEFSNPSDEERARLQRLERRTLRRSKADLETPRRLPNFPRPPEVAPAFMGAPSDMNRDDDIVSNPSDEGGRDVIHLGLDPNEYYRPSSNSSGAGSRPLPPLPHSRQTSAQYSYHDPALAHSRHPSEHFVYPNTSQPSAPRRESLNPLAKPFVFGAAASSTFVPPSVEGPPPPAPGPTMTTHNRVSSFGKSLNAAAPEFKPTFSFVAPPAAAEFTFTAPLPETARPLPVPPALPAPVRAQQGREKRQRLSPDGDGDRYADEEDETGKYSFTSFKFPAVSESPQVVRRSAPTTPPGSNKYEGLNAGAKPFTFGGFSTFPSVPTDAGSSPTRENDLPANITTLAEQGSPSPGARELPIPPSYKGKRAPIPLDFKHPVSTNTVPAGLFKALVNGNGEERTRRTVRSRLSSREIFDHISRSSLDDTNVPSISRKISVHRLATDPIRRDSLASSTGSVAARPRRSSLPALHSAADSSLSGISIPPISMSKRDDLGLYEQRLEALLEEKLDELRQDLIDLKQSSGNGVNPSTEAMINEVVSLFRSQLQESAVRELETSQADARGELDFQLIKDVIERGQAEAQNVIRQELAELRQQVETQGVGSRYNLGPAIEEYSARTIDAIVGSVSQLAGRIDSLASGGLSQPLDRESLVREIVAVLSPQLAALRSDPIDYDALTAQLTQAVKPHISQLIDLASDKRETAGLIVDRLLPLLPGIQSPGPSLDEEAIVSRLTTEMRRVVAPLDAHEIKEQVSDLVVERLDSRLAVRDKAFNMDTLTMKVSESVSSLLQPVKDVASTADALKNSQQILSAQSEKLITIQDNMMSSLSALPSQVLTATQSLQSVQAELQERGRRFEDVIKSLADVRQNDRSVDELADSQKTIVALTEEFSAFRQDVMNGLDTLPEMLTASTKVLQDAYSDLVSRSGSRQDQDELRRLMSTNTELQVQLAKARGAHGQVRVEKDHLNEKLIAVEAERDRLRIQIEEHQTVAATKTAEAVALESKTSELEEALSQALARLKSSDVAAQTHQERIIELERTNRELRNEKEILRSKVDSLESQARVAAHDKEATERSFDMLQKEHERLLCQQAETDGLRRSVEQLEHVITVLQNSDNEELKELRRIRDRSKIIEGEYAALQKRVKEQETKVVSSERAAVAAKQTLTTAQQRAAEWEKRAKEYEADLELTRTKLDQEEQRAAQLDADYSLAKLQLEEKDADSRLTKDRENKLREQVSSLEAQVARLQGELEKASMPAPLTVRNVQNGTARPSSRASTVYGPSRSATPVAVNGRGAGAMSPPQTSVWDSIHAPRPYRNGGPMAAKAKPSAYYRRQIPSPTPSTVSAAPTLGEDGWWS</sequence>
<feature type="compositionally biased region" description="Basic and acidic residues" evidence="5">
    <location>
        <begin position="508"/>
        <end position="527"/>
    </location>
</feature>
<dbReference type="PANTHER" id="PTHR19354:SF2">
    <property type="entry name" value="LEUCINE-RICH REPEAT-CONTAINING PROTEIN DDB_G0290503"/>
    <property type="match status" value="1"/>
</dbReference>
<feature type="region of interest" description="Disordered" evidence="5">
    <location>
        <begin position="1847"/>
        <end position="1891"/>
    </location>
</feature>
<feature type="region of interest" description="Disordered" evidence="5">
    <location>
        <begin position="180"/>
        <end position="200"/>
    </location>
</feature>
<feature type="region of interest" description="Disordered" evidence="5">
    <location>
        <begin position="296"/>
        <end position="338"/>
    </location>
</feature>
<feature type="region of interest" description="Disordered" evidence="5">
    <location>
        <begin position="770"/>
        <end position="812"/>
    </location>
</feature>
<dbReference type="EMBL" id="KB469296">
    <property type="protein sequence ID" value="EPQ61210.1"/>
    <property type="molecule type" value="Genomic_DNA"/>
</dbReference>
<reference evidence="6 7" key="1">
    <citation type="journal article" date="2012" name="Science">
        <title>The Paleozoic origin of enzymatic lignin decomposition reconstructed from 31 fungal genomes.</title>
        <authorList>
            <person name="Floudas D."/>
            <person name="Binder M."/>
            <person name="Riley R."/>
            <person name="Barry K."/>
            <person name="Blanchette R.A."/>
            <person name="Henrissat B."/>
            <person name="Martinez A.T."/>
            <person name="Otillar R."/>
            <person name="Spatafora J.W."/>
            <person name="Yadav J.S."/>
            <person name="Aerts A."/>
            <person name="Benoit I."/>
            <person name="Boyd A."/>
            <person name="Carlson A."/>
            <person name="Copeland A."/>
            <person name="Coutinho P.M."/>
            <person name="de Vries R.P."/>
            <person name="Ferreira P."/>
            <person name="Findley K."/>
            <person name="Foster B."/>
            <person name="Gaskell J."/>
            <person name="Glotzer D."/>
            <person name="Gorecki P."/>
            <person name="Heitman J."/>
            <person name="Hesse C."/>
            <person name="Hori C."/>
            <person name="Igarashi K."/>
            <person name="Jurgens J.A."/>
            <person name="Kallen N."/>
            <person name="Kersten P."/>
            <person name="Kohler A."/>
            <person name="Kuees U."/>
            <person name="Kumar T.K.A."/>
            <person name="Kuo A."/>
            <person name="LaButti K."/>
            <person name="Larrondo L.F."/>
            <person name="Lindquist E."/>
            <person name="Ling A."/>
            <person name="Lombard V."/>
            <person name="Lucas S."/>
            <person name="Lundell T."/>
            <person name="Martin R."/>
            <person name="McLaughlin D.J."/>
            <person name="Morgenstern I."/>
            <person name="Morin E."/>
            <person name="Murat C."/>
            <person name="Nagy L.G."/>
            <person name="Nolan M."/>
            <person name="Ohm R.A."/>
            <person name="Patyshakuliyeva A."/>
            <person name="Rokas A."/>
            <person name="Ruiz-Duenas F.J."/>
            <person name="Sabat G."/>
            <person name="Salamov A."/>
            <person name="Samejima M."/>
            <person name="Schmutz J."/>
            <person name="Slot J.C."/>
            <person name="St John F."/>
            <person name="Stenlid J."/>
            <person name="Sun H."/>
            <person name="Sun S."/>
            <person name="Syed K."/>
            <person name="Tsang A."/>
            <person name="Wiebenga A."/>
            <person name="Young D."/>
            <person name="Pisabarro A."/>
            <person name="Eastwood D.C."/>
            <person name="Martin F."/>
            <person name="Cullen D."/>
            <person name="Grigoriev I.V."/>
            <person name="Hibbett D.S."/>
        </authorList>
    </citation>
    <scope>NUCLEOTIDE SEQUENCE [LARGE SCALE GENOMIC DNA]</scope>
    <source>
        <strain evidence="6 7">ATCC 11539</strain>
    </source>
</reference>
<gene>
    <name evidence="6" type="ORF">GLOTRDRAFT_102845</name>
</gene>
<organism evidence="6 7">
    <name type="scientific">Gloeophyllum trabeum (strain ATCC 11539 / FP-39264 / Madison 617)</name>
    <name type="common">Brown rot fungus</name>
    <dbReference type="NCBI Taxonomy" id="670483"/>
    <lineage>
        <taxon>Eukaryota</taxon>
        <taxon>Fungi</taxon>
        <taxon>Dikarya</taxon>
        <taxon>Basidiomycota</taxon>
        <taxon>Agaricomycotina</taxon>
        <taxon>Agaricomycetes</taxon>
        <taxon>Gloeophyllales</taxon>
        <taxon>Gloeophyllaceae</taxon>
        <taxon>Gloeophyllum</taxon>
    </lineage>
</organism>
<feature type="region of interest" description="Disordered" evidence="5">
    <location>
        <begin position="991"/>
        <end position="1019"/>
    </location>
</feature>
<feature type="compositionally biased region" description="Polar residues" evidence="5">
    <location>
        <begin position="1801"/>
        <end position="1811"/>
    </location>
</feature>
<keyword evidence="2" id="KW-0963">Cytoplasm</keyword>
<feature type="compositionally biased region" description="Basic and acidic residues" evidence="5">
    <location>
        <begin position="788"/>
        <end position="805"/>
    </location>
</feature>
<dbReference type="RefSeq" id="XP_007861431.1">
    <property type="nucleotide sequence ID" value="XM_007863240.1"/>
</dbReference>
<dbReference type="GO" id="GO:0005737">
    <property type="term" value="C:cytoplasm"/>
    <property type="evidence" value="ECO:0007669"/>
    <property type="project" value="UniProtKB-SubCell"/>
</dbReference>
<evidence type="ECO:0000256" key="1">
    <source>
        <dbReference type="ARBA" id="ARBA00004496"/>
    </source>
</evidence>
<feature type="coiled-coil region" evidence="4">
    <location>
        <begin position="1659"/>
        <end position="1784"/>
    </location>
</feature>
<feature type="region of interest" description="Disordered" evidence="5">
    <location>
        <begin position="826"/>
        <end position="848"/>
    </location>
</feature>
<dbReference type="HOGENOM" id="CLU_002021_0_0_1"/>
<evidence type="ECO:0000256" key="4">
    <source>
        <dbReference type="SAM" id="Coils"/>
    </source>
</evidence>
<feature type="region of interest" description="Disordered" evidence="5">
    <location>
        <begin position="500"/>
        <end position="658"/>
    </location>
</feature>